<name>A0A5Q0Q5S5_9SPHI</name>
<evidence type="ECO:0000313" key="7">
    <source>
        <dbReference type="EMBL" id="QGA25425.1"/>
    </source>
</evidence>
<dbReference type="PANTHER" id="PTHR43096">
    <property type="entry name" value="DNAJ HOMOLOG 1, MITOCHONDRIAL-RELATED"/>
    <property type="match status" value="1"/>
</dbReference>
<keyword evidence="3" id="KW-0863">Zinc-finger</keyword>
<dbReference type="GO" id="GO:0051082">
    <property type="term" value="F:unfolded protein binding"/>
    <property type="evidence" value="ECO:0007669"/>
    <property type="project" value="InterPro"/>
</dbReference>
<keyword evidence="1" id="KW-0479">Metal-binding</keyword>
<dbReference type="AlphaFoldDB" id="A0A5Q0Q5S5"/>
<gene>
    <name evidence="7" type="ORF">GFH32_03395</name>
</gene>
<dbReference type="SMART" id="SM00271">
    <property type="entry name" value="DnaJ"/>
    <property type="match status" value="1"/>
</dbReference>
<accession>A0A5Q0Q5S5</accession>
<organism evidence="7 8">
    <name type="scientific">Sphingobacterium zhuxiongii</name>
    <dbReference type="NCBI Taxonomy" id="2662364"/>
    <lineage>
        <taxon>Bacteria</taxon>
        <taxon>Pseudomonadati</taxon>
        <taxon>Bacteroidota</taxon>
        <taxon>Sphingobacteriia</taxon>
        <taxon>Sphingobacteriales</taxon>
        <taxon>Sphingobacteriaceae</taxon>
        <taxon>Sphingobacterium</taxon>
    </lineage>
</organism>
<dbReference type="InterPro" id="IPR008971">
    <property type="entry name" value="HSP40/DnaJ_pept-bd"/>
</dbReference>
<evidence type="ECO:0000256" key="2">
    <source>
        <dbReference type="ARBA" id="ARBA00022737"/>
    </source>
</evidence>
<dbReference type="Pfam" id="PF01556">
    <property type="entry name" value="DnaJ_C"/>
    <property type="match status" value="1"/>
</dbReference>
<dbReference type="InterPro" id="IPR018253">
    <property type="entry name" value="DnaJ_domain_CS"/>
</dbReference>
<dbReference type="Gene3D" id="2.60.260.20">
    <property type="entry name" value="Urease metallochaperone UreE, N-terminal domain"/>
    <property type="match status" value="2"/>
</dbReference>
<dbReference type="CDD" id="cd10747">
    <property type="entry name" value="DnaJ_C"/>
    <property type="match status" value="1"/>
</dbReference>
<dbReference type="GO" id="GO:0042026">
    <property type="term" value="P:protein refolding"/>
    <property type="evidence" value="ECO:0007669"/>
    <property type="project" value="TreeGrafter"/>
</dbReference>
<evidence type="ECO:0000256" key="4">
    <source>
        <dbReference type="ARBA" id="ARBA00022833"/>
    </source>
</evidence>
<keyword evidence="4" id="KW-0862">Zinc</keyword>
<dbReference type="SUPFAM" id="SSF46565">
    <property type="entry name" value="Chaperone J-domain"/>
    <property type="match status" value="1"/>
</dbReference>
<sequence>MAFLDYYKVLGLDKTASQEDIKKAYRKLARKFHPDLNPNDEEAKKKFQEINEANEVLTDPEKRKKYDQYGENWKHGDEYEKAQQQYNRSNTGRAGQNPFQGYDFNYDGNYDTGEYSDFFEELFGSRFSGRSSNRRSAGFRGQDYNTSLELTLLQATQTHQQTFSVNGKNIRITIPAGVEDGQKIRLKGQGSDGVNGGPKGDLYITFSIKADPNFQRRGNDLYTNISIDLPTALLGGETIVNTLTGKINVKIKEGTQNGAKIRLKGKGYPVYKKDGEFGDLYAEVHVKLPTNLTEEQKKIIQQFADSMK</sequence>
<dbReference type="CDD" id="cd06257">
    <property type="entry name" value="DnaJ"/>
    <property type="match status" value="1"/>
</dbReference>
<dbReference type="InterPro" id="IPR001623">
    <property type="entry name" value="DnaJ_domain"/>
</dbReference>
<dbReference type="SUPFAM" id="SSF49493">
    <property type="entry name" value="HSP40/DnaJ peptide-binding domain"/>
    <property type="match status" value="2"/>
</dbReference>
<keyword evidence="8" id="KW-1185">Reference proteome</keyword>
<evidence type="ECO:0000256" key="5">
    <source>
        <dbReference type="ARBA" id="ARBA00023186"/>
    </source>
</evidence>
<dbReference type="RefSeq" id="WP_153509748.1">
    <property type="nucleotide sequence ID" value="NZ_CP045652.1"/>
</dbReference>
<dbReference type="InterPro" id="IPR002939">
    <property type="entry name" value="DnaJ_C"/>
</dbReference>
<dbReference type="Gene3D" id="1.10.287.110">
    <property type="entry name" value="DnaJ domain"/>
    <property type="match status" value="1"/>
</dbReference>
<evidence type="ECO:0000256" key="3">
    <source>
        <dbReference type="ARBA" id="ARBA00022771"/>
    </source>
</evidence>
<evidence type="ECO:0000256" key="1">
    <source>
        <dbReference type="ARBA" id="ARBA00022723"/>
    </source>
</evidence>
<evidence type="ECO:0000259" key="6">
    <source>
        <dbReference type="PROSITE" id="PS50076"/>
    </source>
</evidence>
<dbReference type="PROSITE" id="PS00636">
    <property type="entry name" value="DNAJ_1"/>
    <property type="match status" value="1"/>
</dbReference>
<dbReference type="Proteomes" id="UP000326921">
    <property type="component" value="Chromosome"/>
</dbReference>
<keyword evidence="2" id="KW-0677">Repeat</keyword>
<reference evidence="7 8" key="1">
    <citation type="submission" date="2019-10" db="EMBL/GenBank/DDBJ databases">
        <authorList>
            <person name="Dong K."/>
        </authorList>
    </citation>
    <scope>NUCLEOTIDE SEQUENCE [LARGE SCALE GENOMIC DNA]</scope>
    <source>
        <strain evidence="8">dk4302</strain>
    </source>
</reference>
<dbReference type="PANTHER" id="PTHR43096:SF52">
    <property type="entry name" value="DNAJ HOMOLOG 1, MITOCHONDRIAL-RELATED"/>
    <property type="match status" value="1"/>
</dbReference>
<protein>
    <submittedName>
        <fullName evidence="7">DnaJ domain-containing protein</fullName>
    </submittedName>
</protein>
<dbReference type="PRINTS" id="PR00625">
    <property type="entry name" value="JDOMAIN"/>
</dbReference>
<dbReference type="FunFam" id="2.60.260.20:FF:000005">
    <property type="entry name" value="Chaperone protein dnaJ 1, mitochondrial"/>
    <property type="match status" value="1"/>
</dbReference>
<dbReference type="GO" id="GO:0008270">
    <property type="term" value="F:zinc ion binding"/>
    <property type="evidence" value="ECO:0007669"/>
    <property type="project" value="UniProtKB-KW"/>
</dbReference>
<feature type="domain" description="J" evidence="6">
    <location>
        <begin position="5"/>
        <end position="70"/>
    </location>
</feature>
<dbReference type="GO" id="GO:0005737">
    <property type="term" value="C:cytoplasm"/>
    <property type="evidence" value="ECO:0007669"/>
    <property type="project" value="TreeGrafter"/>
</dbReference>
<dbReference type="EMBL" id="CP045652">
    <property type="protein sequence ID" value="QGA25425.1"/>
    <property type="molecule type" value="Genomic_DNA"/>
</dbReference>
<proteinExistence type="predicted"/>
<dbReference type="KEGG" id="sphe:GFH32_03395"/>
<keyword evidence="5" id="KW-0143">Chaperone</keyword>
<dbReference type="PROSITE" id="PS50076">
    <property type="entry name" value="DNAJ_2"/>
    <property type="match status" value="1"/>
</dbReference>
<evidence type="ECO:0000313" key="8">
    <source>
        <dbReference type="Proteomes" id="UP000326921"/>
    </source>
</evidence>
<dbReference type="InterPro" id="IPR036869">
    <property type="entry name" value="J_dom_sf"/>
</dbReference>
<dbReference type="Pfam" id="PF00226">
    <property type="entry name" value="DnaJ"/>
    <property type="match status" value="1"/>
</dbReference>